<dbReference type="Proteomes" id="UP001176517">
    <property type="component" value="Unassembled WGS sequence"/>
</dbReference>
<feature type="region of interest" description="Disordered" evidence="4">
    <location>
        <begin position="410"/>
        <end position="429"/>
    </location>
</feature>
<dbReference type="Gene3D" id="4.10.60.10">
    <property type="entry name" value="Zinc finger, CCHC-type"/>
    <property type="match status" value="1"/>
</dbReference>
<evidence type="ECO:0000259" key="5">
    <source>
        <dbReference type="PROSITE" id="PS50158"/>
    </source>
</evidence>
<dbReference type="SUPFAM" id="SSF57756">
    <property type="entry name" value="Retrovirus zinc finger-like domains"/>
    <property type="match status" value="1"/>
</dbReference>
<feature type="region of interest" description="Disordered" evidence="4">
    <location>
        <begin position="77"/>
        <end position="119"/>
    </location>
</feature>
<evidence type="ECO:0000313" key="6">
    <source>
        <dbReference type="EMBL" id="KAK0542661.1"/>
    </source>
</evidence>
<dbReference type="InterPro" id="IPR036875">
    <property type="entry name" value="Znf_CCHC_sf"/>
</dbReference>
<proteinExistence type="predicted"/>
<reference evidence="6" key="1">
    <citation type="journal article" date="2023" name="PhytoFront">
        <title>Draft Genome Resources of Seven Strains of Tilletia horrida, Causal Agent of Kernel Smut of Rice.</title>
        <authorList>
            <person name="Khanal S."/>
            <person name="Antony Babu S."/>
            <person name="Zhou X.G."/>
        </authorList>
    </citation>
    <scope>NUCLEOTIDE SEQUENCE</scope>
    <source>
        <strain evidence="6">TX6</strain>
    </source>
</reference>
<protein>
    <recommendedName>
        <fullName evidence="5">CCHC-type domain-containing protein</fullName>
    </recommendedName>
</protein>
<evidence type="ECO:0000256" key="4">
    <source>
        <dbReference type="SAM" id="MobiDB-lite"/>
    </source>
</evidence>
<dbReference type="GO" id="GO:0003676">
    <property type="term" value="F:nucleic acid binding"/>
    <property type="evidence" value="ECO:0007669"/>
    <property type="project" value="InterPro"/>
</dbReference>
<dbReference type="GO" id="GO:0006397">
    <property type="term" value="P:mRNA processing"/>
    <property type="evidence" value="ECO:0007669"/>
    <property type="project" value="UniProtKB-KW"/>
</dbReference>
<keyword evidence="1" id="KW-0507">mRNA processing</keyword>
<evidence type="ECO:0000313" key="7">
    <source>
        <dbReference type="Proteomes" id="UP001176517"/>
    </source>
</evidence>
<keyword evidence="2" id="KW-0862">Zinc</keyword>
<dbReference type="AlphaFoldDB" id="A0AAN6GL78"/>
<dbReference type="InterPro" id="IPR032567">
    <property type="entry name" value="RTL1-rel"/>
</dbReference>
<keyword evidence="2" id="KW-0863">Zinc-finger</keyword>
<name>A0AAN6GL78_9BASI</name>
<dbReference type="PROSITE" id="PS50158">
    <property type="entry name" value="ZF_CCHC"/>
    <property type="match status" value="1"/>
</dbReference>
<feature type="coiled-coil region" evidence="3">
    <location>
        <begin position="42"/>
        <end position="76"/>
    </location>
</feature>
<dbReference type="GO" id="GO:0008270">
    <property type="term" value="F:zinc ion binding"/>
    <property type="evidence" value="ECO:0007669"/>
    <property type="project" value="UniProtKB-KW"/>
</dbReference>
<evidence type="ECO:0000256" key="2">
    <source>
        <dbReference type="PROSITE-ProRule" id="PRU00047"/>
    </source>
</evidence>
<organism evidence="6 7">
    <name type="scientific">Tilletia horrida</name>
    <dbReference type="NCBI Taxonomy" id="155126"/>
    <lineage>
        <taxon>Eukaryota</taxon>
        <taxon>Fungi</taxon>
        <taxon>Dikarya</taxon>
        <taxon>Basidiomycota</taxon>
        <taxon>Ustilaginomycotina</taxon>
        <taxon>Exobasidiomycetes</taxon>
        <taxon>Tilletiales</taxon>
        <taxon>Tilletiaceae</taxon>
        <taxon>Tilletia</taxon>
    </lineage>
</organism>
<dbReference type="SMART" id="SM00343">
    <property type="entry name" value="ZnF_C2HC"/>
    <property type="match status" value="1"/>
</dbReference>
<comment type="caution">
    <text evidence="6">The sequence shown here is derived from an EMBL/GenBank/DDBJ whole genome shotgun (WGS) entry which is preliminary data.</text>
</comment>
<evidence type="ECO:0000256" key="3">
    <source>
        <dbReference type="SAM" id="Coils"/>
    </source>
</evidence>
<gene>
    <name evidence="6" type="ORF">OC846_006672</name>
</gene>
<dbReference type="EMBL" id="JAPDMZ010000475">
    <property type="protein sequence ID" value="KAK0542661.1"/>
    <property type="molecule type" value="Genomic_DNA"/>
</dbReference>
<dbReference type="PANTHER" id="PTHR15503">
    <property type="entry name" value="LDOC1 RELATED"/>
    <property type="match status" value="1"/>
</dbReference>
<feature type="domain" description="CCHC-type" evidence="5">
    <location>
        <begin position="399"/>
        <end position="414"/>
    </location>
</feature>
<dbReference type="Pfam" id="PF00098">
    <property type="entry name" value="zf-CCHC"/>
    <property type="match status" value="1"/>
</dbReference>
<feature type="region of interest" description="Disordered" evidence="4">
    <location>
        <begin position="363"/>
        <end position="384"/>
    </location>
</feature>
<keyword evidence="7" id="KW-1185">Reference proteome</keyword>
<keyword evidence="2" id="KW-0479">Metal-binding</keyword>
<dbReference type="InterPro" id="IPR001878">
    <property type="entry name" value="Znf_CCHC"/>
</dbReference>
<sequence>MSGITNEPDTATGIAERSNITTAMNVDLAAGAAAHVATEQLNTQLMSQVQSQQQEIGNLRKLVEQLQDRLTNVLAATEASLPTEPESTRDVPVTNLRGPDTWTPPDRTPGIAGYVKPDPVPTSTGRYHIKINEPVPYDGQPNNDPREWVMEVRDYIGFHTLRGPPLGENEKVLIAATYLKSDAKRRWNAERVRLETIQAHDPNSPALNFTFEQFLTWVSNEFKDVNREERDRLAYTRCRQGDRRVAQYVTEFRARAARVEPSPGDRDMKDRFKDGLSPTMKVEITRVRPEPVTSREYMAVAEQLDQTLRAAARETQMVPRAGRDNQVFPRTTRYTDGLRVPGAYRAITGGKVEQVNAIEAISETTSDNGSVSDDEQLSDVGSHGSDSALAAITSEQIQCYSCKQLGHISRNCPNRSSGRKQAGKVPGRA</sequence>
<keyword evidence="3" id="KW-0175">Coiled coil</keyword>
<evidence type="ECO:0000256" key="1">
    <source>
        <dbReference type="ARBA" id="ARBA00022664"/>
    </source>
</evidence>
<accession>A0AAN6GL78</accession>
<dbReference type="PANTHER" id="PTHR15503:SF29">
    <property type="entry name" value="CCHC-TYPE DOMAIN-CONTAINING PROTEIN-RELATED"/>
    <property type="match status" value="1"/>
</dbReference>